<name>A0ABW9G7F3_9GAMM</name>
<dbReference type="InterPro" id="IPR004045">
    <property type="entry name" value="Glutathione_S-Trfase_N"/>
</dbReference>
<gene>
    <name evidence="2" type="ORF">ABUE30_11175</name>
</gene>
<dbReference type="Pfam" id="PF13417">
    <property type="entry name" value="GST_N_3"/>
    <property type="match status" value="1"/>
</dbReference>
<evidence type="ECO:0000313" key="3">
    <source>
        <dbReference type="Proteomes" id="UP001629953"/>
    </source>
</evidence>
<dbReference type="SUPFAM" id="SSF47616">
    <property type="entry name" value="GST C-terminal domain-like"/>
    <property type="match status" value="1"/>
</dbReference>
<protein>
    <submittedName>
        <fullName evidence="2">Glutathione S-transferase family protein</fullName>
    </submittedName>
</protein>
<reference evidence="2 3" key="1">
    <citation type="journal article" date="2013" name="Int. J. Syst. Evol. Microbiol.">
        <title>Celerinatantimonas yamalensis sp. nov., a cold-adapted diazotrophic bacterium from a cold permafrost brine.</title>
        <authorList>
            <person name="Shcherbakova V."/>
            <person name="Chuvilskaya N."/>
            <person name="Rivkina E."/>
            <person name="Demidov N."/>
            <person name="Uchaeva V."/>
            <person name="Suetin S."/>
            <person name="Suzina N."/>
            <person name="Gilichinsky D."/>
        </authorList>
    </citation>
    <scope>NUCLEOTIDE SEQUENCE [LARGE SCALE GENOMIC DNA]</scope>
    <source>
        <strain evidence="2 3">C7</strain>
    </source>
</reference>
<dbReference type="InterPro" id="IPR004046">
    <property type="entry name" value="GST_C"/>
</dbReference>
<dbReference type="EMBL" id="JBEQCT010000004">
    <property type="protein sequence ID" value="MFM2485615.1"/>
    <property type="molecule type" value="Genomic_DNA"/>
</dbReference>
<feature type="domain" description="GST N-terminal" evidence="1">
    <location>
        <begin position="1"/>
        <end position="79"/>
    </location>
</feature>
<comment type="caution">
    <text evidence="2">The sequence shown here is derived from an EMBL/GenBank/DDBJ whole genome shotgun (WGS) entry which is preliminary data.</text>
</comment>
<organism evidence="2 3">
    <name type="scientific">Celerinatantimonas yamalensis</name>
    <dbReference type="NCBI Taxonomy" id="559956"/>
    <lineage>
        <taxon>Bacteria</taxon>
        <taxon>Pseudomonadati</taxon>
        <taxon>Pseudomonadota</taxon>
        <taxon>Gammaproteobacteria</taxon>
        <taxon>Celerinatantimonadaceae</taxon>
        <taxon>Celerinatantimonas</taxon>
    </lineage>
</organism>
<dbReference type="InterPro" id="IPR036282">
    <property type="entry name" value="Glutathione-S-Trfase_C_sf"/>
</dbReference>
<dbReference type="Pfam" id="PF00043">
    <property type="entry name" value="GST_C"/>
    <property type="match status" value="1"/>
</dbReference>
<accession>A0ABW9G7F3</accession>
<dbReference type="Proteomes" id="UP001629953">
    <property type="component" value="Unassembled WGS sequence"/>
</dbReference>
<sequence>MKLFSTPNSPFSRIARIAIHELSLTEKIDIEFVTVRDQESELLKYGPLGKVPALQVDGELFSDSRIIVNKLESLAESVKLTARSNDSASLSFEGFCIGFLESISIWVREARRKQELISQELLEVERSRAIRCVKYLSQNMEHLRNSISLASIAVACALDLAQRRLSFNEFEKYPELNDWLQEISKRKSFRCTEPLPI</sequence>
<evidence type="ECO:0000259" key="1">
    <source>
        <dbReference type="PROSITE" id="PS50404"/>
    </source>
</evidence>
<evidence type="ECO:0000313" key="2">
    <source>
        <dbReference type="EMBL" id="MFM2485615.1"/>
    </source>
</evidence>
<dbReference type="InterPro" id="IPR036249">
    <property type="entry name" value="Thioredoxin-like_sf"/>
</dbReference>
<dbReference type="PROSITE" id="PS51354">
    <property type="entry name" value="GLUTAREDOXIN_2"/>
    <property type="match status" value="1"/>
</dbReference>
<keyword evidence="3" id="KW-1185">Reference proteome</keyword>
<dbReference type="SUPFAM" id="SSF52833">
    <property type="entry name" value="Thioredoxin-like"/>
    <property type="match status" value="1"/>
</dbReference>
<proteinExistence type="predicted"/>
<dbReference type="RefSeq" id="WP_408623852.1">
    <property type="nucleotide sequence ID" value="NZ_JBEQCT010000004.1"/>
</dbReference>
<dbReference type="Gene3D" id="1.20.1050.10">
    <property type="match status" value="1"/>
</dbReference>
<dbReference type="PROSITE" id="PS50404">
    <property type="entry name" value="GST_NTER"/>
    <property type="match status" value="1"/>
</dbReference>
<dbReference type="Gene3D" id="3.40.30.10">
    <property type="entry name" value="Glutaredoxin"/>
    <property type="match status" value="1"/>
</dbReference>